<feature type="compositionally biased region" description="Basic and acidic residues" evidence="1">
    <location>
        <begin position="12"/>
        <end position="24"/>
    </location>
</feature>
<evidence type="ECO:0000313" key="5">
    <source>
        <dbReference type="Proteomes" id="UP000639772"/>
    </source>
</evidence>
<proteinExistence type="predicted"/>
<evidence type="ECO:0000313" key="4">
    <source>
        <dbReference type="Proteomes" id="UP000636800"/>
    </source>
</evidence>
<gene>
    <name evidence="3" type="ORF">HPP92_029100</name>
    <name evidence="2" type="ORF">HPP92_029111</name>
</gene>
<dbReference type="EMBL" id="JADCNL010000637">
    <property type="protein sequence ID" value="KAG0445899.1"/>
    <property type="molecule type" value="Genomic_DNA"/>
</dbReference>
<protein>
    <submittedName>
        <fullName evidence="3">Uncharacterized protein</fullName>
    </submittedName>
</protein>
<evidence type="ECO:0000256" key="1">
    <source>
        <dbReference type="SAM" id="MobiDB-lite"/>
    </source>
</evidence>
<accession>A0A835U1F5</accession>
<dbReference type="EMBL" id="JADCNM010000638">
    <property type="protein sequence ID" value="KAG0445886.1"/>
    <property type="molecule type" value="Genomic_DNA"/>
</dbReference>
<sequence>MLRPLAWSVQGRSRDDNELGEGKRETEWLSKDYTQQRRKEVTGQLSLALGQIIKQPLLFMREFLPAGPCALKGGKPNTQKISLCSSQGFPHHTDAEQGKKISVLQDPATWSKSSRAGKYAELLKGNQPRRISKLQFGNQKGQKNMITPA</sequence>
<reference evidence="4 5" key="1">
    <citation type="journal article" date="2020" name="Nat. Food">
        <title>A phased Vanilla planifolia genome enables genetic improvement of flavour and production.</title>
        <authorList>
            <person name="Hasing T."/>
            <person name="Tang H."/>
            <person name="Brym M."/>
            <person name="Khazi F."/>
            <person name="Huang T."/>
            <person name="Chambers A.H."/>
        </authorList>
    </citation>
    <scope>NUCLEOTIDE SEQUENCE [LARGE SCALE GENOMIC DNA]</scope>
    <source>
        <tissue evidence="3">Leaf</tissue>
    </source>
</reference>
<feature type="region of interest" description="Disordered" evidence="1">
    <location>
        <begin position="1"/>
        <end position="24"/>
    </location>
</feature>
<evidence type="ECO:0000313" key="2">
    <source>
        <dbReference type="EMBL" id="KAG0445886.1"/>
    </source>
</evidence>
<dbReference type="Proteomes" id="UP000639772">
    <property type="component" value="Unassembled WGS sequence"/>
</dbReference>
<name>A0A835U1F5_VANPL</name>
<comment type="caution">
    <text evidence="3">The sequence shown here is derived from an EMBL/GenBank/DDBJ whole genome shotgun (WGS) entry which is preliminary data.</text>
</comment>
<dbReference type="Proteomes" id="UP000636800">
    <property type="component" value="Unassembled WGS sequence"/>
</dbReference>
<keyword evidence="4" id="KW-1185">Reference proteome</keyword>
<dbReference type="AlphaFoldDB" id="A0A835U1F5"/>
<organism evidence="3 4">
    <name type="scientific">Vanilla planifolia</name>
    <name type="common">Vanilla</name>
    <dbReference type="NCBI Taxonomy" id="51239"/>
    <lineage>
        <taxon>Eukaryota</taxon>
        <taxon>Viridiplantae</taxon>
        <taxon>Streptophyta</taxon>
        <taxon>Embryophyta</taxon>
        <taxon>Tracheophyta</taxon>
        <taxon>Spermatophyta</taxon>
        <taxon>Magnoliopsida</taxon>
        <taxon>Liliopsida</taxon>
        <taxon>Asparagales</taxon>
        <taxon>Orchidaceae</taxon>
        <taxon>Vanilloideae</taxon>
        <taxon>Vanilleae</taxon>
        <taxon>Vanilla</taxon>
    </lineage>
</organism>
<evidence type="ECO:0000313" key="3">
    <source>
        <dbReference type="EMBL" id="KAG0445899.1"/>
    </source>
</evidence>